<dbReference type="Gene3D" id="3.20.20.30">
    <property type="entry name" value="Luciferase-like domain"/>
    <property type="match status" value="1"/>
</dbReference>
<accession>A0A974WBN7</accession>
<gene>
    <name evidence="4" type="ORF">JWS13_42115</name>
</gene>
<dbReference type="PANTHER" id="PTHR30137:SF8">
    <property type="entry name" value="BLR5498 PROTEIN"/>
    <property type="match status" value="1"/>
</dbReference>
<organism evidence="4 5">
    <name type="scientific">Rhodococcus pseudokoreensis</name>
    <dbReference type="NCBI Taxonomy" id="2811421"/>
    <lineage>
        <taxon>Bacteria</taxon>
        <taxon>Bacillati</taxon>
        <taxon>Actinomycetota</taxon>
        <taxon>Actinomycetes</taxon>
        <taxon>Mycobacteriales</taxon>
        <taxon>Nocardiaceae</taxon>
        <taxon>Rhodococcus</taxon>
    </lineage>
</organism>
<evidence type="ECO:0000259" key="3">
    <source>
        <dbReference type="Pfam" id="PF00296"/>
    </source>
</evidence>
<evidence type="ECO:0000256" key="2">
    <source>
        <dbReference type="ARBA" id="ARBA00023033"/>
    </source>
</evidence>
<dbReference type="InterPro" id="IPR036661">
    <property type="entry name" value="Luciferase-like_sf"/>
</dbReference>
<dbReference type="InterPro" id="IPR050766">
    <property type="entry name" value="Bact_Lucif_Oxidored"/>
</dbReference>
<keyword evidence="2" id="KW-0503">Monooxygenase</keyword>
<keyword evidence="1" id="KW-0560">Oxidoreductase</keyword>
<proteinExistence type="predicted"/>
<dbReference type="InterPro" id="IPR011251">
    <property type="entry name" value="Luciferase-like_dom"/>
</dbReference>
<sequence>MAQPVPRFGLWYDFRNPPRWEQPAGALYRETLAQIGWAEQLGFGSVWLSEHHFADDAYASSPLVIAGAVGQATSSMRIGTNILVAPLHDPVRVAEDSAALSLMTGGRFELGVGLGYHVEEFEAFGRKVAQRTSLLEESIDVMRRAWSGSVTPYQGRRFTLPALAVTPVPESAPRLLIGAQSAGGIDRAARLADGLITLKNDDHRVYLDAVQRHRRSIDDARIYASQWAIIADDPEKVWSEVGERALYQLNRYIAHGAFGPPESTPLFADPDAVLAAGTYRLLDADTAVDEFVAMVQACPQIRDIHVWAQLPGEPVESGSARIEYIANKVIPQVSARLEAAAAG</sequence>
<name>A0A974WBN7_9NOCA</name>
<evidence type="ECO:0000256" key="1">
    <source>
        <dbReference type="ARBA" id="ARBA00023002"/>
    </source>
</evidence>
<evidence type="ECO:0000313" key="5">
    <source>
        <dbReference type="Proteomes" id="UP000662986"/>
    </source>
</evidence>
<reference evidence="4 5" key="1">
    <citation type="journal article" date="2021" name="Microbiol. Resour. Announc.">
        <title>Complete Genome Sequences of Two Rhodococcus sp. Strains with Large and Linear Chromosomes, Isolated from Apple Rhizosphere.</title>
        <authorList>
            <person name="Benning S."/>
            <person name="Brugnone N."/>
            <person name="Siani R."/>
            <person name="Kublik S."/>
            <person name="Schloter M."/>
            <person name="Rad V."/>
        </authorList>
    </citation>
    <scope>NUCLEOTIDE SEQUENCE [LARGE SCALE GENOMIC DNA]</scope>
    <source>
        <strain evidence="4 5">R79</strain>
    </source>
</reference>
<keyword evidence="5" id="KW-1185">Reference proteome</keyword>
<evidence type="ECO:0000313" key="4">
    <source>
        <dbReference type="EMBL" id="QSE94744.1"/>
    </source>
</evidence>
<dbReference type="Proteomes" id="UP000662986">
    <property type="component" value="Chromosome"/>
</dbReference>
<dbReference type="EMBL" id="CP070619">
    <property type="protein sequence ID" value="QSE94744.1"/>
    <property type="molecule type" value="Genomic_DNA"/>
</dbReference>
<dbReference type="PANTHER" id="PTHR30137">
    <property type="entry name" value="LUCIFERASE-LIKE MONOOXYGENASE"/>
    <property type="match status" value="1"/>
</dbReference>
<dbReference type="SUPFAM" id="SSF51679">
    <property type="entry name" value="Bacterial luciferase-like"/>
    <property type="match status" value="1"/>
</dbReference>
<reference evidence="4 5" key="2">
    <citation type="journal article" date="2022" name="Arch. Microbiol.">
        <title>Rhodococcus pseudokoreensis sp. nov. isolated from the rhizosphere of young M26 apple rootstocks.</title>
        <authorList>
            <person name="Kampfer P."/>
            <person name="Glaeser S.P."/>
            <person name="Blom J."/>
            <person name="Wolf J."/>
            <person name="Benning S."/>
            <person name="Schloter M."/>
            <person name="Neumann-Schaal M."/>
        </authorList>
    </citation>
    <scope>NUCLEOTIDE SEQUENCE [LARGE SCALE GENOMIC DNA]</scope>
    <source>
        <strain evidence="4 5">R79</strain>
    </source>
</reference>
<feature type="domain" description="Luciferase-like" evidence="3">
    <location>
        <begin position="8"/>
        <end position="252"/>
    </location>
</feature>
<dbReference type="Pfam" id="PF00296">
    <property type="entry name" value="Bac_luciferase"/>
    <property type="match status" value="1"/>
</dbReference>
<dbReference type="RefSeq" id="WP_206011007.1">
    <property type="nucleotide sequence ID" value="NZ_CP070619.1"/>
</dbReference>
<protein>
    <submittedName>
        <fullName evidence="4">LLM class flavin-dependent oxidoreductase</fullName>
    </submittedName>
</protein>